<name>A0A3A4KC53_9NOCA</name>
<keyword evidence="2" id="KW-1185">Reference proteome</keyword>
<dbReference type="EMBL" id="QZFU01000010">
    <property type="protein sequence ID" value="RJO79447.1"/>
    <property type="molecule type" value="Genomic_DNA"/>
</dbReference>
<dbReference type="InterPro" id="IPR017853">
    <property type="entry name" value="GH"/>
</dbReference>
<sequence length="369" mass="39930">MRWAVVATVAVGSIGCARDDRHVDAATAGIAVRAGVDGLLLHGQRWWPSGFNAPQLGTRYSINVGCGAETDADAYFERLPPNSLTRFNLFQALAVDKTNNTMNFQAVDAVFRAAERSRQLVLPVLAPQDGGCDDDRFKQHDWYIDGWTATEPVPGRAVLSFRDWVATAVDRWKDVPVLAGWELMGEAEASVCGDAECSAARRTCPADAARVLRQFMDRAGGLVRERDPGRIIFAGFAGGGQCGTAGEDYRYVGASPKLDVLDYHDYSPDLTTLPGNSWDGLAVRLRQARELGKPLLIGEVGVKAGGCESLAARRVDLGRKLTTQRDAGAAGALLWAFVPDPRSSECTWDIGPEDPLWGLVAERITLTPQ</sequence>
<dbReference type="Gene3D" id="3.20.20.80">
    <property type="entry name" value="Glycosidases"/>
    <property type="match status" value="1"/>
</dbReference>
<protein>
    <submittedName>
        <fullName evidence="1">Beta-mannosidase</fullName>
    </submittedName>
</protein>
<accession>A0A3A4KC53</accession>
<comment type="caution">
    <text evidence="1">The sequence shown here is derived from an EMBL/GenBank/DDBJ whole genome shotgun (WGS) entry which is preliminary data.</text>
</comment>
<dbReference type="Proteomes" id="UP000266677">
    <property type="component" value="Unassembled WGS sequence"/>
</dbReference>
<evidence type="ECO:0000313" key="2">
    <source>
        <dbReference type="Proteomes" id="UP000266677"/>
    </source>
</evidence>
<evidence type="ECO:0000313" key="1">
    <source>
        <dbReference type="EMBL" id="RJO79447.1"/>
    </source>
</evidence>
<reference evidence="1 2" key="1">
    <citation type="submission" date="2018-09" db="EMBL/GenBank/DDBJ databases">
        <title>YIM PH21274 draft genome.</title>
        <authorList>
            <person name="Miao C."/>
        </authorList>
    </citation>
    <scope>NUCLEOTIDE SEQUENCE [LARGE SCALE GENOMIC DNA]</scope>
    <source>
        <strain evidence="1 2">YIM PH 21724</strain>
    </source>
</reference>
<dbReference type="SUPFAM" id="SSF51445">
    <property type="entry name" value="(Trans)glycosidases"/>
    <property type="match status" value="1"/>
</dbReference>
<dbReference type="AlphaFoldDB" id="A0A3A4KC53"/>
<organism evidence="1 2">
    <name type="scientific">Nocardia panacis</name>
    <dbReference type="NCBI Taxonomy" id="2340916"/>
    <lineage>
        <taxon>Bacteria</taxon>
        <taxon>Bacillati</taxon>
        <taxon>Actinomycetota</taxon>
        <taxon>Actinomycetes</taxon>
        <taxon>Mycobacteriales</taxon>
        <taxon>Nocardiaceae</taxon>
        <taxon>Nocardia</taxon>
    </lineage>
</organism>
<proteinExistence type="predicted"/>
<dbReference type="OrthoDB" id="3310285at2"/>
<dbReference type="PROSITE" id="PS51257">
    <property type="entry name" value="PROKAR_LIPOPROTEIN"/>
    <property type="match status" value="1"/>
</dbReference>
<gene>
    <name evidence="1" type="ORF">D5S18_03230</name>
</gene>